<comment type="caution">
    <text evidence="1">The sequence shown here is derived from an EMBL/GenBank/DDBJ whole genome shotgun (WGS) entry which is preliminary data.</text>
</comment>
<evidence type="ECO:0000313" key="1">
    <source>
        <dbReference type="EMBL" id="KAK2953269.1"/>
    </source>
</evidence>
<gene>
    <name evidence="1" type="ORF">BLNAU_11732</name>
</gene>
<reference evidence="1 2" key="1">
    <citation type="journal article" date="2022" name="bioRxiv">
        <title>Genomics of Preaxostyla Flagellates Illuminates Evolutionary Transitions and the Path Towards Mitochondrial Loss.</title>
        <authorList>
            <person name="Novak L.V.F."/>
            <person name="Treitli S.C."/>
            <person name="Pyrih J."/>
            <person name="Halakuc P."/>
            <person name="Pipaliya S.V."/>
            <person name="Vacek V."/>
            <person name="Brzon O."/>
            <person name="Soukal P."/>
            <person name="Eme L."/>
            <person name="Dacks J.B."/>
            <person name="Karnkowska A."/>
            <person name="Elias M."/>
            <person name="Hampl V."/>
        </authorList>
    </citation>
    <scope>NUCLEOTIDE SEQUENCE [LARGE SCALE GENOMIC DNA]</scope>
    <source>
        <strain evidence="1">NAU3</strain>
        <tissue evidence="1">Gut</tissue>
    </source>
</reference>
<dbReference type="EMBL" id="JARBJD010000093">
    <property type="protein sequence ID" value="KAK2953269.1"/>
    <property type="molecule type" value="Genomic_DNA"/>
</dbReference>
<dbReference type="SUPFAM" id="SSF48371">
    <property type="entry name" value="ARM repeat"/>
    <property type="match status" value="1"/>
</dbReference>
<evidence type="ECO:0000313" key="2">
    <source>
        <dbReference type="Proteomes" id="UP001281761"/>
    </source>
</evidence>
<name>A0ABQ9XNE7_9EUKA</name>
<organism evidence="1 2">
    <name type="scientific">Blattamonas nauphoetae</name>
    <dbReference type="NCBI Taxonomy" id="2049346"/>
    <lineage>
        <taxon>Eukaryota</taxon>
        <taxon>Metamonada</taxon>
        <taxon>Preaxostyla</taxon>
        <taxon>Oxymonadida</taxon>
        <taxon>Blattamonas</taxon>
    </lineage>
</organism>
<dbReference type="InterPro" id="IPR016024">
    <property type="entry name" value="ARM-type_fold"/>
</dbReference>
<proteinExistence type="predicted"/>
<keyword evidence="2" id="KW-1185">Reference proteome</keyword>
<sequence>MTEISKTINTSLSATRSDLPSSQFSFSMDCSAFLNWDEEEELESESEIGDIFQSLVATIKLQPGFDDTLETKAVKFLESVYEVDEESADAFLGNFGETSDDSPTDFVQSIVVLLSSSSQAITTATMKMLKNVVYYCSAEVLLPLVEADLIPQLINTLHPLSLSPTEAVDIPTSLISIISDSLRLATLSGLEELENDDSDETQAVCETVVQQVLIPSAESICHLCVNRFPIVDGEESERNLTVLTRILQLCPYNQPTMDLVLRMSVVLPIPSCLTIVDKEQSIFMFLYNMNNAQWEWNDTKGEQQQMWKTVHQMLRMEGIEDVVEEKLQNDQRTSFGGDIVVDSMEWNNQLGMNLPKQE</sequence>
<dbReference type="Proteomes" id="UP001281761">
    <property type="component" value="Unassembled WGS sequence"/>
</dbReference>
<accession>A0ABQ9XNE7</accession>
<protein>
    <submittedName>
        <fullName evidence="1">Uncharacterized protein</fullName>
    </submittedName>
</protein>